<name>A0A543HSI5_9MICO</name>
<reference evidence="7 8" key="1">
    <citation type="submission" date="2019-06" db="EMBL/GenBank/DDBJ databases">
        <title>Sequencing the genomes of 1000 actinobacteria strains.</title>
        <authorList>
            <person name="Klenk H.-P."/>
        </authorList>
    </citation>
    <scope>NUCLEOTIDE SEQUENCE [LARGE SCALE GENOMIC DNA]</scope>
    <source>
        <strain evidence="7 8">DSM 18031</strain>
    </source>
</reference>
<dbReference type="Proteomes" id="UP000318331">
    <property type="component" value="Unassembled WGS sequence"/>
</dbReference>
<dbReference type="InterPro" id="IPR020084">
    <property type="entry name" value="NUDIX_hydrolase_CS"/>
</dbReference>
<keyword evidence="8" id="KW-1185">Reference proteome</keyword>
<dbReference type="InterPro" id="IPR020476">
    <property type="entry name" value="Nudix_hydrolase"/>
</dbReference>
<feature type="region of interest" description="Disordered" evidence="5">
    <location>
        <begin position="1"/>
        <end position="22"/>
    </location>
</feature>
<dbReference type="PRINTS" id="PR00502">
    <property type="entry name" value="NUDIXFAMILY"/>
</dbReference>
<dbReference type="PROSITE" id="PS51462">
    <property type="entry name" value="NUDIX"/>
    <property type="match status" value="1"/>
</dbReference>
<comment type="caution">
    <text evidence="7">The sequence shown here is derived from an EMBL/GenBank/DDBJ whole genome shotgun (WGS) entry which is preliminary data.</text>
</comment>
<proteinExistence type="inferred from homology"/>
<evidence type="ECO:0000313" key="7">
    <source>
        <dbReference type="EMBL" id="TQM61229.1"/>
    </source>
</evidence>
<evidence type="ECO:0000313" key="8">
    <source>
        <dbReference type="Proteomes" id="UP000318331"/>
    </source>
</evidence>
<dbReference type="Pfam" id="PF00293">
    <property type="entry name" value="NUDIX"/>
    <property type="match status" value="1"/>
</dbReference>
<feature type="domain" description="Nudix hydrolase" evidence="6">
    <location>
        <begin position="43"/>
        <end position="170"/>
    </location>
</feature>
<comment type="similarity">
    <text evidence="2 4">Belongs to the Nudix hydrolase family.</text>
</comment>
<dbReference type="AlphaFoldDB" id="A0A543HSI5"/>
<evidence type="ECO:0000256" key="5">
    <source>
        <dbReference type="SAM" id="MobiDB-lite"/>
    </source>
</evidence>
<evidence type="ECO:0000256" key="1">
    <source>
        <dbReference type="ARBA" id="ARBA00001946"/>
    </source>
</evidence>
<dbReference type="PANTHER" id="PTHR43046">
    <property type="entry name" value="GDP-MANNOSE MANNOSYL HYDROLASE"/>
    <property type="match status" value="1"/>
</dbReference>
<gene>
    <name evidence="7" type="ORF">FB466_2170</name>
</gene>
<accession>A0A543HSI5</accession>
<evidence type="ECO:0000259" key="6">
    <source>
        <dbReference type="PROSITE" id="PS51462"/>
    </source>
</evidence>
<feature type="compositionally biased region" description="Polar residues" evidence="5">
    <location>
        <begin position="1"/>
        <end position="13"/>
    </location>
</feature>
<dbReference type="Gene3D" id="3.90.79.10">
    <property type="entry name" value="Nucleoside Triphosphate Pyrophosphohydrolase"/>
    <property type="match status" value="1"/>
</dbReference>
<dbReference type="PROSITE" id="PS00893">
    <property type="entry name" value="NUDIX_BOX"/>
    <property type="match status" value="1"/>
</dbReference>
<organism evidence="7 8">
    <name type="scientific">Klugiella xanthotipulae</name>
    <dbReference type="NCBI Taxonomy" id="244735"/>
    <lineage>
        <taxon>Bacteria</taxon>
        <taxon>Bacillati</taxon>
        <taxon>Actinomycetota</taxon>
        <taxon>Actinomycetes</taxon>
        <taxon>Micrococcales</taxon>
        <taxon>Microbacteriaceae</taxon>
        <taxon>Klugiella</taxon>
    </lineage>
</organism>
<dbReference type="EMBL" id="VFPN01000003">
    <property type="protein sequence ID" value="TQM61229.1"/>
    <property type="molecule type" value="Genomic_DNA"/>
</dbReference>
<dbReference type="InterPro" id="IPR015797">
    <property type="entry name" value="NUDIX_hydrolase-like_dom_sf"/>
</dbReference>
<comment type="cofactor">
    <cofactor evidence="1">
        <name>Mg(2+)</name>
        <dbReference type="ChEBI" id="CHEBI:18420"/>
    </cofactor>
</comment>
<evidence type="ECO:0000256" key="2">
    <source>
        <dbReference type="ARBA" id="ARBA00005582"/>
    </source>
</evidence>
<sequence>MPSNLPAQPSDSSGGQGLLPPDGYPVRDSGDAWVVGPNGARFWGRYGAAGLLVHDCARGVLLQHRVEWSHFGGTWGIPGGARHEGESAETAALREAHEEAGVPEDHLRLLFTEVLDLKYWSYVTVVTRVLTPFEPIAGDAESLELRWVALDDVLTLPLHPKFAESWPSLRARLDTVS</sequence>
<protein>
    <submittedName>
        <fullName evidence="7">ADP-ribose pyrophosphatase YjhB (NUDIX family)</fullName>
    </submittedName>
</protein>
<dbReference type="PANTHER" id="PTHR43046:SF2">
    <property type="entry name" value="8-OXO-DGTP DIPHOSPHATASE-RELATED"/>
    <property type="match status" value="1"/>
</dbReference>
<dbReference type="CDD" id="cd18877">
    <property type="entry name" value="NUDIX_Hydrolase"/>
    <property type="match status" value="1"/>
</dbReference>
<evidence type="ECO:0000256" key="3">
    <source>
        <dbReference type="ARBA" id="ARBA00022801"/>
    </source>
</evidence>
<keyword evidence="3 4" id="KW-0378">Hydrolase</keyword>
<dbReference type="SUPFAM" id="SSF55811">
    <property type="entry name" value="Nudix"/>
    <property type="match status" value="1"/>
</dbReference>
<evidence type="ECO:0000256" key="4">
    <source>
        <dbReference type="RuleBase" id="RU003476"/>
    </source>
</evidence>
<dbReference type="InterPro" id="IPR000086">
    <property type="entry name" value="NUDIX_hydrolase_dom"/>
</dbReference>
<dbReference type="GO" id="GO:0016787">
    <property type="term" value="F:hydrolase activity"/>
    <property type="evidence" value="ECO:0007669"/>
    <property type="project" value="UniProtKB-KW"/>
</dbReference>